<feature type="region of interest" description="Disordered" evidence="1">
    <location>
        <begin position="13"/>
        <end position="32"/>
    </location>
</feature>
<gene>
    <name evidence="2" type="ORF">B0H66DRAFT_211548</name>
</gene>
<dbReference type="AlphaFoldDB" id="A0AAE0ICL6"/>
<sequence>MRPELVIEWRNQLPPPFNRPSPPRRRRTSFDEPLDLQVRCTQALATTTEERDGTIATASPSSRVRRNSAHGALEYSDRRVLWARLARADHQRTQAERVESALEKLRAIFPEKNTPSPAGPGAGPPPPATALVTRFSPLLKRSSSSSTRYSYRGPRVDYPTSKEIAALSAECFPSLHDAPVTITEFSRDSYRVWRYTLGELLESKHLLQPPLACEVRWIFVEYYKLGTFWGSDQRCFQWGTDPALFEASPIPLLQERLRELDDAAGRPTPEEEDIPGR</sequence>
<feature type="region of interest" description="Disordered" evidence="1">
    <location>
        <begin position="111"/>
        <end position="131"/>
    </location>
</feature>
<protein>
    <submittedName>
        <fullName evidence="2">Uncharacterized protein</fullName>
    </submittedName>
</protein>
<accession>A0AAE0ICL6</accession>
<comment type="caution">
    <text evidence="2">The sequence shown here is derived from an EMBL/GenBank/DDBJ whole genome shotgun (WGS) entry which is preliminary data.</text>
</comment>
<name>A0AAE0ICL6_9PEZI</name>
<reference evidence="2" key="2">
    <citation type="submission" date="2023-06" db="EMBL/GenBank/DDBJ databases">
        <authorList>
            <consortium name="Lawrence Berkeley National Laboratory"/>
            <person name="Haridas S."/>
            <person name="Hensen N."/>
            <person name="Bonometti L."/>
            <person name="Westerberg I."/>
            <person name="Brannstrom I.O."/>
            <person name="Guillou S."/>
            <person name="Cros-Aarteil S."/>
            <person name="Calhoun S."/>
            <person name="Kuo A."/>
            <person name="Mondo S."/>
            <person name="Pangilinan J."/>
            <person name="Riley R."/>
            <person name="Labutti K."/>
            <person name="Andreopoulos B."/>
            <person name="Lipzen A."/>
            <person name="Chen C."/>
            <person name="Yanf M."/>
            <person name="Daum C."/>
            <person name="Ng V."/>
            <person name="Clum A."/>
            <person name="Steindorff A."/>
            <person name="Ohm R."/>
            <person name="Martin F."/>
            <person name="Silar P."/>
            <person name="Natvig D."/>
            <person name="Lalanne C."/>
            <person name="Gautier V."/>
            <person name="Ament-Velasquez S.L."/>
            <person name="Kruys A."/>
            <person name="Hutchinson M.I."/>
            <person name="Powell A.J."/>
            <person name="Barry K."/>
            <person name="Miller A.N."/>
            <person name="Grigoriev I.V."/>
            <person name="Debuchy R."/>
            <person name="Gladieux P."/>
            <person name="Thoren M.H."/>
            <person name="Johannesson H."/>
        </authorList>
    </citation>
    <scope>NUCLEOTIDE SEQUENCE</scope>
    <source>
        <strain evidence="2">CBS 118394</strain>
    </source>
</reference>
<evidence type="ECO:0000313" key="2">
    <source>
        <dbReference type="EMBL" id="KAK3322644.1"/>
    </source>
</evidence>
<dbReference type="Proteomes" id="UP001283341">
    <property type="component" value="Unassembled WGS sequence"/>
</dbReference>
<keyword evidence="3" id="KW-1185">Reference proteome</keyword>
<feature type="region of interest" description="Disordered" evidence="1">
    <location>
        <begin position="48"/>
        <end position="70"/>
    </location>
</feature>
<organism evidence="2 3">
    <name type="scientific">Apodospora peruviana</name>
    <dbReference type="NCBI Taxonomy" id="516989"/>
    <lineage>
        <taxon>Eukaryota</taxon>
        <taxon>Fungi</taxon>
        <taxon>Dikarya</taxon>
        <taxon>Ascomycota</taxon>
        <taxon>Pezizomycotina</taxon>
        <taxon>Sordariomycetes</taxon>
        <taxon>Sordariomycetidae</taxon>
        <taxon>Sordariales</taxon>
        <taxon>Lasiosphaeriaceae</taxon>
        <taxon>Apodospora</taxon>
    </lineage>
</organism>
<reference evidence="2" key="1">
    <citation type="journal article" date="2023" name="Mol. Phylogenet. Evol.">
        <title>Genome-scale phylogeny and comparative genomics of the fungal order Sordariales.</title>
        <authorList>
            <person name="Hensen N."/>
            <person name="Bonometti L."/>
            <person name="Westerberg I."/>
            <person name="Brannstrom I.O."/>
            <person name="Guillou S."/>
            <person name="Cros-Aarteil S."/>
            <person name="Calhoun S."/>
            <person name="Haridas S."/>
            <person name="Kuo A."/>
            <person name="Mondo S."/>
            <person name="Pangilinan J."/>
            <person name="Riley R."/>
            <person name="LaButti K."/>
            <person name="Andreopoulos B."/>
            <person name="Lipzen A."/>
            <person name="Chen C."/>
            <person name="Yan M."/>
            <person name="Daum C."/>
            <person name="Ng V."/>
            <person name="Clum A."/>
            <person name="Steindorff A."/>
            <person name="Ohm R.A."/>
            <person name="Martin F."/>
            <person name="Silar P."/>
            <person name="Natvig D.O."/>
            <person name="Lalanne C."/>
            <person name="Gautier V."/>
            <person name="Ament-Velasquez S.L."/>
            <person name="Kruys A."/>
            <person name="Hutchinson M.I."/>
            <person name="Powell A.J."/>
            <person name="Barry K."/>
            <person name="Miller A.N."/>
            <person name="Grigoriev I.V."/>
            <person name="Debuchy R."/>
            <person name="Gladieux P."/>
            <person name="Hiltunen Thoren M."/>
            <person name="Johannesson H."/>
        </authorList>
    </citation>
    <scope>NUCLEOTIDE SEQUENCE</scope>
    <source>
        <strain evidence="2">CBS 118394</strain>
    </source>
</reference>
<evidence type="ECO:0000256" key="1">
    <source>
        <dbReference type="SAM" id="MobiDB-lite"/>
    </source>
</evidence>
<proteinExistence type="predicted"/>
<evidence type="ECO:0000313" key="3">
    <source>
        <dbReference type="Proteomes" id="UP001283341"/>
    </source>
</evidence>
<dbReference type="EMBL" id="JAUEDM010000003">
    <property type="protein sequence ID" value="KAK3322644.1"/>
    <property type="molecule type" value="Genomic_DNA"/>
</dbReference>